<dbReference type="Proteomes" id="UP000011115">
    <property type="component" value="Unassembled WGS sequence"/>
</dbReference>
<dbReference type="GO" id="GO:0006364">
    <property type="term" value="P:rRNA processing"/>
    <property type="evidence" value="ECO:0007669"/>
    <property type="project" value="InterPro"/>
</dbReference>
<dbReference type="Gramene" id="PGSC0003DMT400066802">
    <property type="protein sequence ID" value="PGSC0003DMT400066802"/>
    <property type="gene ID" value="PGSC0003DMG400025975"/>
</dbReference>
<evidence type="ECO:0000313" key="1">
    <source>
        <dbReference type="EnsemblPlants" id="PGSC0003DMT400066802"/>
    </source>
</evidence>
<dbReference type="AlphaFoldDB" id="M1CG78"/>
<proteinExistence type="predicted"/>
<dbReference type="InterPro" id="IPR005227">
    <property type="entry name" value="YqgF"/>
</dbReference>
<reference evidence="2" key="1">
    <citation type="journal article" date="2011" name="Nature">
        <title>Genome sequence and analysis of the tuber crop potato.</title>
        <authorList>
            <consortium name="The Potato Genome Sequencing Consortium"/>
        </authorList>
    </citation>
    <scope>NUCLEOTIDE SEQUENCE [LARGE SCALE GENOMIC DNA]</scope>
    <source>
        <strain evidence="2">cv. DM1-3 516 R44</strain>
    </source>
</reference>
<dbReference type="HOGENOM" id="CLU_2175493_0_0_1"/>
<dbReference type="PANTHER" id="PTHR33317">
    <property type="entry name" value="POLYNUCLEOTIDYL TRANSFERASE, RIBONUCLEASE H-LIKE SUPERFAMILY PROTEIN"/>
    <property type="match status" value="1"/>
</dbReference>
<dbReference type="EnsemblPlants" id="PGSC0003DMT400066802">
    <property type="protein sequence ID" value="PGSC0003DMT400066802"/>
    <property type="gene ID" value="PGSC0003DMG400025975"/>
</dbReference>
<sequence>MAHLLAAVSLPPVTFRPAGGHYLRLTTKTQAIRAVSLEEIPPNAVRRKLDSTWRGGFSLGVDLGLARTGLALSKGFNFRPLTVTQFHPQSSHTPTFIYWNFDLVDFRFWS</sequence>
<accession>M1CG78</accession>
<keyword evidence="2" id="KW-1185">Reference proteome</keyword>
<reference evidence="1" key="2">
    <citation type="submission" date="2015-06" db="UniProtKB">
        <authorList>
            <consortium name="EnsemblPlants"/>
        </authorList>
    </citation>
    <scope>IDENTIFICATION</scope>
    <source>
        <strain evidence="1">DM1-3 516 R44</strain>
    </source>
</reference>
<dbReference type="PANTHER" id="PTHR33317:SF4">
    <property type="entry name" value="POLYNUCLEOTIDYL TRANSFERASE, RIBONUCLEASE H-LIKE SUPERFAMILY PROTEIN"/>
    <property type="match status" value="1"/>
</dbReference>
<dbReference type="OrthoDB" id="430851at2759"/>
<name>M1CG78_SOLTU</name>
<dbReference type="ExpressionAtlas" id="M1CG78">
    <property type="expression patterns" value="baseline"/>
</dbReference>
<gene>
    <name evidence="1" type="primary">LOC102580285</name>
</gene>
<evidence type="ECO:0000313" key="2">
    <source>
        <dbReference type="Proteomes" id="UP000011115"/>
    </source>
</evidence>
<organism evidence="1 2">
    <name type="scientific">Solanum tuberosum</name>
    <name type="common">Potato</name>
    <dbReference type="NCBI Taxonomy" id="4113"/>
    <lineage>
        <taxon>Eukaryota</taxon>
        <taxon>Viridiplantae</taxon>
        <taxon>Streptophyta</taxon>
        <taxon>Embryophyta</taxon>
        <taxon>Tracheophyta</taxon>
        <taxon>Spermatophyta</taxon>
        <taxon>Magnoliopsida</taxon>
        <taxon>eudicotyledons</taxon>
        <taxon>Gunneridae</taxon>
        <taxon>Pentapetalae</taxon>
        <taxon>asterids</taxon>
        <taxon>lamiids</taxon>
        <taxon>Solanales</taxon>
        <taxon>Solanaceae</taxon>
        <taxon>Solanoideae</taxon>
        <taxon>Solaneae</taxon>
        <taxon>Solanum</taxon>
    </lineage>
</organism>
<protein>
    <submittedName>
        <fullName evidence="1">Hydrolase, acting on ester bonds</fullName>
    </submittedName>
</protein>